<protein>
    <submittedName>
        <fullName evidence="1">Uncharacterized protein</fullName>
    </submittedName>
</protein>
<comment type="caution">
    <text evidence="1">The sequence shown here is derived from an EMBL/GenBank/DDBJ whole genome shotgun (WGS) entry which is preliminary data.</text>
</comment>
<dbReference type="Proteomes" id="UP001218188">
    <property type="component" value="Unassembled WGS sequence"/>
</dbReference>
<sequence>MSNVLAAGSTAPTSSWDDSRPARDVIRLGGSAARVVRGPYVRAQCLSTSLVSIHERYQDSVLRTQKKKKKRSKKRSDALWVGRLPQFWSLWGVRRGAKRVPCGFFARNPSIYLLDTSRVRISTVSGPAHIVAGRLCSILGRADSDWRSWPKILQLNAGGRKKQRGTAAEAFTLDRHSNELWFVGDRTVFNLLVNVNLEPHDSRQPRAPLRRLGAVWRSAKLKLKLDGQAQSNHLHPRKSPGRNEMKWLFGPSINQTQTRCALKLGVQTIEARKL</sequence>
<proteinExistence type="predicted"/>
<organism evidence="1 2">
    <name type="scientific">Mycena alexandri</name>
    <dbReference type="NCBI Taxonomy" id="1745969"/>
    <lineage>
        <taxon>Eukaryota</taxon>
        <taxon>Fungi</taxon>
        <taxon>Dikarya</taxon>
        <taxon>Basidiomycota</taxon>
        <taxon>Agaricomycotina</taxon>
        <taxon>Agaricomycetes</taxon>
        <taxon>Agaricomycetidae</taxon>
        <taxon>Agaricales</taxon>
        <taxon>Marasmiineae</taxon>
        <taxon>Mycenaceae</taxon>
        <taxon>Mycena</taxon>
    </lineage>
</organism>
<dbReference type="AlphaFoldDB" id="A0AAD6X6P7"/>
<accession>A0AAD6X6P7</accession>
<dbReference type="EMBL" id="JARJCM010000019">
    <property type="protein sequence ID" value="KAJ7041048.1"/>
    <property type="molecule type" value="Genomic_DNA"/>
</dbReference>
<reference evidence="1" key="1">
    <citation type="submission" date="2023-03" db="EMBL/GenBank/DDBJ databases">
        <title>Massive genome expansion in bonnet fungi (Mycena s.s.) driven by repeated elements and novel gene families across ecological guilds.</title>
        <authorList>
            <consortium name="Lawrence Berkeley National Laboratory"/>
            <person name="Harder C.B."/>
            <person name="Miyauchi S."/>
            <person name="Viragh M."/>
            <person name="Kuo A."/>
            <person name="Thoen E."/>
            <person name="Andreopoulos B."/>
            <person name="Lu D."/>
            <person name="Skrede I."/>
            <person name="Drula E."/>
            <person name="Henrissat B."/>
            <person name="Morin E."/>
            <person name="Kohler A."/>
            <person name="Barry K."/>
            <person name="LaButti K."/>
            <person name="Morin E."/>
            <person name="Salamov A."/>
            <person name="Lipzen A."/>
            <person name="Mereny Z."/>
            <person name="Hegedus B."/>
            <person name="Baldrian P."/>
            <person name="Stursova M."/>
            <person name="Weitz H."/>
            <person name="Taylor A."/>
            <person name="Grigoriev I.V."/>
            <person name="Nagy L.G."/>
            <person name="Martin F."/>
            <person name="Kauserud H."/>
        </authorList>
    </citation>
    <scope>NUCLEOTIDE SEQUENCE</scope>
    <source>
        <strain evidence="1">CBHHK200</strain>
    </source>
</reference>
<evidence type="ECO:0000313" key="2">
    <source>
        <dbReference type="Proteomes" id="UP001218188"/>
    </source>
</evidence>
<evidence type="ECO:0000313" key="1">
    <source>
        <dbReference type="EMBL" id="KAJ7041048.1"/>
    </source>
</evidence>
<name>A0AAD6X6P7_9AGAR</name>
<gene>
    <name evidence="1" type="ORF">C8F04DRAFT_1305878</name>
</gene>
<keyword evidence="2" id="KW-1185">Reference proteome</keyword>